<organism evidence="1 2">
    <name type="scientific">Salinicola acroporae</name>
    <dbReference type="NCBI Taxonomy" id="1541440"/>
    <lineage>
        <taxon>Bacteria</taxon>
        <taxon>Pseudomonadati</taxon>
        <taxon>Pseudomonadota</taxon>
        <taxon>Gammaproteobacteria</taxon>
        <taxon>Oceanospirillales</taxon>
        <taxon>Halomonadaceae</taxon>
        <taxon>Salinicola</taxon>
    </lineage>
</organism>
<dbReference type="Proteomes" id="UP001162135">
    <property type="component" value="Unassembled WGS sequence"/>
</dbReference>
<comment type="caution">
    <text evidence="1">The sequence shown here is derived from an EMBL/GenBank/DDBJ whole genome shotgun (WGS) entry which is preliminary data.</text>
</comment>
<proteinExistence type="predicted"/>
<sequence length="236" mass="27215">MMRQLELMGINQLLAVIRREPAESELRARALRRCLDELIEVEIEWRIDYRHLNLGHHNVSTIANMGEGRGDMTGRVDHVGEAAERFRYACRWRSMAQALLGHVNERQRMALLLAGYAIPAQRWAQVFDTDMARVQAIKNGSRGLTLAEVRDAQLIVLQRLGWPVFAGYGVDQFPAFRRKTWRLSPKFSRQRQRARMTCLRTYEREVFATKKALERVAEKARAKLLDVVGQQALMAA</sequence>
<dbReference type="RefSeq" id="WP_110716736.1">
    <property type="nucleotide sequence ID" value="NZ_PGFS01000001.1"/>
</dbReference>
<evidence type="ECO:0000313" key="1">
    <source>
        <dbReference type="EMBL" id="MDH4572450.1"/>
    </source>
</evidence>
<gene>
    <name evidence="1" type="ORF">CUR86_08265</name>
</gene>
<dbReference type="EMBL" id="PGFS01000001">
    <property type="protein sequence ID" value="MDH4572450.1"/>
    <property type="molecule type" value="Genomic_DNA"/>
</dbReference>
<reference evidence="1" key="2">
    <citation type="submission" date="2017-11" db="EMBL/GenBank/DDBJ databases">
        <authorList>
            <person name="Das S.K."/>
        </authorList>
    </citation>
    <scope>NUCLEOTIDE SEQUENCE</scope>
    <source>
        <strain evidence="1">S4-41</strain>
    </source>
</reference>
<protein>
    <submittedName>
        <fullName evidence="1">Uncharacterized protein</fullName>
    </submittedName>
</protein>
<reference evidence="1" key="1">
    <citation type="journal article" date="2015" name="Antonie Van Leeuwenhoek">
        <title>Comparative 16S rRNA signatures and multilocus sequence analysis for the genus Salinicola and description of Salinicola acroporae sp. nov., isolated from coral Acropora digitifera.</title>
        <authorList>
            <person name="Lepcha R.T."/>
            <person name="Poddar A."/>
            <person name="Schumann P."/>
            <person name="Das S.K."/>
        </authorList>
    </citation>
    <scope>NUCLEOTIDE SEQUENCE</scope>
    <source>
        <strain evidence="1">S4-41</strain>
    </source>
</reference>
<accession>A0ABT6I598</accession>
<evidence type="ECO:0000313" key="2">
    <source>
        <dbReference type="Proteomes" id="UP001162135"/>
    </source>
</evidence>
<name>A0ABT6I598_9GAMM</name>
<keyword evidence="2" id="KW-1185">Reference proteome</keyword>